<dbReference type="PROSITE" id="PS50297">
    <property type="entry name" value="ANK_REP_REGION"/>
    <property type="match status" value="5"/>
</dbReference>
<proteinExistence type="predicted"/>
<feature type="repeat" description="ANK" evidence="3">
    <location>
        <begin position="711"/>
        <end position="743"/>
    </location>
</feature>
<dbReference type="Gene3D" id="1.25.40.20">
    <property type="entry name" value="Ankyrin repeat-containing domain"/>
    <property type="match status" value="5"/>
</dbReference>
<feature type="repeat" description="ANK" evidence="3">
    <location>
        <begin position="874"/>
        <end position="906"/>
    </location>
</feature>
<dbReference type="OrthoDB" id="426293at2759"/>
<dbReference type="InterPro" id="IPR002110">
    <property type="entry name" value="Ankyrin_rpt"/>
</dbReference>
<feature type="repeat" description="ANK" evidence="3">
    <location>
        <begin position="599"/>
        <end position="631"/>
    </location>
</feature>
<dbReference type="GO" id="GO:0006396">
    <property type="term" value="P:RNA processing"/>
    <property type="evidence" value="ECO:0007669"/>
    <property type="project" value="TreeGrafter"/>
</dbReference>
<dbReference type="STRING" id="1754190.A0A1Y2AE42"/>
<dbReference type="AlphaFoldDB" id="A0A1Y2AE42"/>
<dbReference type="Proteomes" id="UP000193920">
    <property type="component" value="Unassembled WGS sequence"/>
</dbReference>
<dbReference type="Pfam" id="PF12796">
    <property type="entry name" value="Ank_2"/>
    <property type="match status" value="2"/>
</dbReference>
<keyword evidence="1" id="KW-0677">Repeat</keyword>
<evidence type="ECO:0000256" key="2">
    <source>
        <dbReference type="ARBA" id="ARBA00023043"/>
    </source>
</evidence>
<keyword evidence="2 3" id="KW-0040">ANK repeat</keyword>
<dbReference type="PANTHER" id="PTHR24141">
    <property type="entry name" value="2-5A-DEPENDENT RIBONUCLEASE"/>
    <property type="match status" value="1"/>
</dbReference>
<dbReference type="SUPFAM" id="SSF48403">
    <property type="entry name" value="Ankyrin repeat"/>
    <property type="match status" value="3"/>
</dbReference>
<dbReference type="PROSITE" id="PS50088">
    <property type="entry name" value="ANK_REPEAT"/>
    <property type="match status" value="5"/>
</dbReference>
<dbReference type="PANTHER" id="PTHR24141:SF1">
    <property type="entry name" value="2-5A-DEPENDENT RIBONUCLEASE"/>
    <property type="match status" value="1"/>
</dbReference>
<dbReference type="EMBL" id="MCOG01000286">
    <property type="protein sequence ID" value="ORY20547.1"/>
    <property type="molecule type" value="Genomic_DNA"/>
</dbReference>
<evidence type="ECO:0000256" key="3">
    <source>
        <dbReference type="PROSITE-ProRule" id="PRU00023"/>
    </source>
</evidence>
<evidence type="ECO:0000313" key="4">
    <source>
        <dbReference type="EMBL" id="ORY20547.1"/>
    </source>
</evidence>
<feature type="repeat" description="ANK" evidence="3">
    <location>
        <begin position="414"/>
        <end position="446"/>
    </location>
</feature>
<reference evidence="4 5" key="1">
    <citation type="submission" date="2016-08" db="EMBL/GenBank/DDBJ databases">
        <title>A Parts List for Fungal Cellulosomes Revealed by Comparative Genomics.</title>
        <authorList>
            <consortium name="DOE Joint Genome Institute"/>
            <person name="Haitjema C.H."/>
            <person name="Gilmore S.P."/>
            <person name="Henske J.K."/>
            <person name="Solomon K.V."/>
            <person name="De Groot R."/>
            <person name="Kuo A."/>
            <person name="Mondo S.J."/>
            <person name="Salamov A.A."/>
            <person name="Labutti K."/>
            <person name="Zhao Z."/>
            <person name="Chiniquy J."/>
            <person name="Barry K."/>
            <person name="Brewer H.M."/>
            <person name="Purvine S.O."/>
            <person name="Wright A.T."/>
            <person name="Boxma B."/>
            <person name="Van Alen T."/>
            <person name="Hackstein J.H."/>
            <person name="Baker S.E."/>
            <person name="Grigoriev I.V."/>
            <person name="O'Malley M.A."/>
        </authorList>
    </citation>
    <scope>NUCLEOTIDE SEQUENCE [LARGE SCALE GENOMIC DNA]</scope>
    <source>
        <strain evidence="4 5">G1</strain>
    </source>
</reference>
<accession>A0A1Y2AE42</accession>
<gene>
    <name evidence="4" type="ORF">LY90DRAFT_676683</name>
</gene>
<feature type="repeat" description="ANK" evidence="3">
    <location>
        <begin position="745"/>
        <end position="777"/>
    </location>
</feature>
<dbReference type="GO" id="GO:0003723">
    <property type="term" value="F:RNA binding"/>
    <property type="evidence" value="ECO:0007669"/>
    <property type="project" value="TreeGrafter"/>
</dbReference>
<organism evidence="4 5">
    <name type="scientific">Neocallimastix californiae</name>
    <dbReference type="NCBI Taxonomy" id="1754190"/>
    <lineage>
        <taxon>Eukaryota</taxon>
        <taxon>Fungi</taxon>
        <taxon>Fungi incertae sedis</taxon>
        <taxon>Chytridiomycota</taxon>
        <taxon>Chytridiomycota incertae sedis</taxon>
        <taxon>Neocallimastigomycetes</taxon>
        <taxon>Neocallimastigales</taxon>
        <taxon>Neocallimastigaceae</taxon>
        <taxon>Neocallimastix</taxon>
    </lineage>
</organism>
<dbReference type="InterPro" id="IPR036770">
    <property type="entry name" value="Ankyrin_rpt-contain_sf"/>
</dbReference>
<evidence type="ECO:0000313" key="5">
    <source>
        <dbReference type="Proteomes" id="UP000193920"/>
    </source>
</evidence>
<dbReference type="GO" id="GO:0004540">
    <property type="term" value="F:RNA nuclease activity"/>
    <property type="evidence" value="ECO:0007669"/>
    <property type="project" value="TreeGrafter"/>
</dbReference>
<protein>
    <submittedName>
        <fullName evidence="4">Ankyrin</fullName>
    </submittedName>
</protein>
<keyword evidence="5" id="KW-1185">Reference proteome</keyword>
<comment type="caution">
    <text evidence="4">The sequence shown here is derived from an EMBL/GenBank/DDBJ whole genome shotgun (WGS) entry which is preliminary data.</text>
</comment>
<name>A0A1Y2AE42_9FUNG</name>
<evidence type="ECO:0000256" key="1">
    <source>
        <dbReference type="ARBA" id="ARBA00022737"/>
    </source>
</evidence>
<sequence>MNMFNIDELIKLIRNSTELTNIKNYLEINKVKINNLNNKHFDIILYVIEYCNYYDIIKYFIKECEYDTFDYTLYNFAYRSSQVPLFTAIAKNKFKVADLLIKNGASINYCINDFDCRKINIVEYYCFVKKIKDFNQLQLKYILKRGFEKKNIKTSLITKFVYHNRTDLLETIFKHYIFDNLFILKLLHIYKNKTPFSRSSFQNEIINEKNKISIEEEVYQKTLFRVNSDVLSLLYDYDRDDLLIERINNYRILEKAVLCNNYDLVEKILNNKSFEISLFSFKNILIQACHVYDGKLVMQLLIQSLLNHNIFDIKKSEYFESILVEASRMNRVYLKEAIENSKSYRDTLKYLIEILFNITSQNRTTVDLSFVKDGNSSYLSLIINALIKINDFELIKTLVENEELKLNLNLKDKNGEFPIITAIDTNSITIFKYLIEHGANPNTIIKDNYRHGVTLLSSALSERKHEIAKYLLKENLLNFTENDACNDYTRSLVRENYQDYPPSLIHAIYKNDVKTVRSLIIPLKDERDKSNSNNNSNSNESYPTDEDNKNYLFLNKPKTDTTFKFKYKFTALIFSYLLKHEAIFNILSEKFDINEKDGYGNTILYYAILKEDIQMVNKLVDLGVDINYVIDDKNSDYHYALEISIYTGNKDIFYCLLNHDNISLNLMNNAKESLLMTIVKSSSTYFTVDDKMIMMKDTLRRGSRVNLHRSDCYSPLIYAIQENSLPLVQLLIEKGAQVNFINKLDEKSPLEFAIEKKSLGIVKLLIENGANINMSIGRGKSSLLWLALKQGDRDIVNYLISQHIDLDFKDDINYSDLIEIYETNKIFNEFNQLLQYNIRHISSFLIQQIINNNRLDLLKVLLDHHLNIEQKDSKGNTILVNAIKAGKIPIVNYLIEQGADVYSVNSEGKSIYDISYIHCNNYNGRYIYQKICSIVGIK</sequence>
<dbReference type="SMART" id="SM00248">
    <property type="entry name" value="ANK"/>
    <property type="match status" value="14"/>
</dbReference>
<dbReference type="Pfam" id="PF13857">
    <property type="entry name" value="Ank_5"/>
    <property type="match status" value="1"/>
</dbReference>